<feature type="chain" id="PRO_5035890505" description="Protein kinase domain-containing protein" evidence="8">
    <location>
        <begin position="28"/>
        <end position="933"/>
    </location>
</feature>
<dbReference type="GO" id="GO:0005524">
    <property type="term" value="F:ATP binding"/>
    <property type="evidence" value="ECO:0007669"/>
    <property type="project" value="UniProtKB-UniRule"/>
</dbReference>
<dbReference type="AlphaFoldDB" id="A0A8S1JFR6"/>
<dbReference type="InterPro" id="IPR017441">
    <property type="entry name" value="Protein_kinase_ATP_BS"/>
</dbReference>
<feature type="binding site" evidence="6">
    <location>
        <position position="454"/>
    </location>
    <ligand>
        <name>ATP</name>
        <dbReference type="ChEBI" id="CHEBI:30616"/>
    </ligand>
</feature>
<dbReference type="PROSITE" id="PS00107">
    <property type="entry name" value="PROTEIN_KINASE_ATP"/>
    <property type="match status" value="1"/>
</dbReference>
<organism evidence="10 11">
    <name type="scientific">Ostreobium quekettii</name>
    <dbReference type="NCBI Taxonomy" id="121088"/>
    <lineage>
        <taxon>Eukaryota</taxon>
        <taxon>Viridiplantae</taxon>
        <taxon>Chlorophyta</taxon>
        <taxon>core chlorophytes</taxon>
        <taxon>Ulvophyceae</taxon>
        <taxon>TCBD clade</taxon>
        <taxon>Bryopsidales</taxon>
        <taxon>Ostreobineae</taxon>
        <taxon>Ostreobiaceae</taxon>
        <taxon>Ostreobium</taxon>
    </lineage>
</organism>
<evidence type="ECO:0000256" key="4">
    <source>
        <dbReference type="ARBA" id="ARBA00022777"/>
    </source>
</evidence>
<dbReference type="Pfam" id="PF07714">
    <property type="entry name" value="PK_Tyr_Ser-Thr"/>
    <property type="match status" value="1"/>
</dbReference>
<feature type="region of interest" description="Disordered" evidence="7">
    <location>
        <begin position="36"/>
        <end position="56"/>
    </location>
</feature>
<evidence type="ECO:0000256" key="1">
    <source>
        <dbReference type="ARBA" id="ARBA00022527"/>
    </source>
</evidence>
<dbReference type="CDD" id="cd14066">
    <property type="entry name" value="STKc_IRAK"/>
    <property type="match status" value="1"/>
</dbReference>
<evidence type="ECO:0000256" key="8">
    <source>
        <dbReference type="SAM" id="SignalP"/>
    </source>
</evidence>
<dbReference type="PANTHER" id="PTHR47989">
    <property type="entry name" value="OS01G0750732 PROTEIN"/>
    <property type="match status" value="1"/>
</dbReference>
<proteinExistence type="predicted"/>
<dbReference type="EMBL" id="CAJHUC010003099">
    <property type="protein sequence ID" value="CAD7705344.1"/>
    <property type="molecule type" value="Genomic_DNA"/>
</dbReference>
<feature type="region of interest" description="Disordered" evidence="7">
    <location>
        <begin position="892"/>
        <end position="933"/>
    </location>
</feature>
<dbReference type="GO" id="GO:0004674">
    <property type="term" value="F:protein serine/threonine kinase activity"/>
    <property type="evidence" value="ECO:0007669"/>
    <property type="project" value="UniProtKB-KW"/>
</dbReference>
<dbReference type="OrthoDB" id="2013833at2759"/>
<evidence type="ECO:0000256" key="5">
    <source>
        <dbReference type="ARBA" id="ARBA00022840"/>
    </source>
</evidence>
<sequence length="933" mass="99000">MDPRRAPLLAACLGLLLLTAAPARCLAESRDAMSDGASSDGASGSSGPIGGAGSGWPGHVRRLRQQNLVLITQGPSANSFSNKGEAVIHFVVEGFYTMTVCSLQLEGEVLWGWHECKSPYELENLSQDGRYTFEIQALVGSGQNSASETHNPNGGSASVSWIVDQVPPDTHFVGDMPSKETKENFATFNFEGTDGLFDVERFECSFDSRAWEDCQSGIKLQGLSVGLNTIRVRAVDRAGNVDPTPERFGWVVGPAPDRPLIGSDGVLVEKGTDGDPDFGGGFIGVPTDGSASEPGEPQVPPATGVGDTAWTAKIEDGLGDAAEMAEENVLASVGIAAALLALLAMCCCWVCVRCRKSQANKLGQPLVDLEQQLGNVRQGQPALGNHGTVGPEVDGSQIKNLLQESLPDKCRRFKYSELSDATGGFREESMLGEGGFGKVYHGVLKDGTQVAVKKLEKGGQQGDKEFYIEISTLSKKCNSPNLVRLLGACVEDNHRLCVFDLMEWGNLRDLLDRSDTRLNWEGRVKVAIDAAKGLLYLHEGEGLAIVHRDFKSENILLDRYGEAHISDFGLATTMQKSAHSRHSRRSSSTAHSQAIMGTFGYVAPEYATTGRVTTKSDVYSFGVVMLELLTGRHAVDMKRPEGEQHLVQWVLRRKDTLDGIMKSADPALEDQASGVQLAAYVELAATCLLTNPQERPTMSAVTVALEQLRNFGPDEEGLLSNSKRSLLQLDRKSSTSCAPAPKVPPLPRLPSIPAGQEPEEFHSSRSAHPDSEPKGEGQHSTGASPNLDVVGTQQMGGVVVGKAVQWVRFEGGTLEKINRSHSDTVVSPDELPDPITSVQSAGELGQGCNATWGFDAELQGGVFTAGAHLPIVAAFGSAAVLGEAVPGPAAAVDADHPVPGAAASAAGSKATPLASEAKLEGAALDNGQQQAQP</sequence>
<feature type="compositionally biased region" description="Low complexity" evidence="7">
    <location>
        <begin position="892"/>
        <end position="910"/>
    </location>
</feature>
<dbReference type="FunFam" id="3.30.200.20:FF:000162">
    <property type="entry name" value="Adenine nucleotide alpha hydrolase-like domain kinase"/>
    <property type="match status" value="1"/>
</dbReference>
<evidence type="ECO:0000313" key="11">
    <source>
        <dbReference type="Proteomes" id="UP000708148"/>
    </source>
</evidence>
<dbReference type="PANTHER" id="PTHR47989:SF47">
    <property type="entry name" value="SERINE_THREONINE-PROTEIN KINASE PBL28-RELATED"/>
    <property type="match status" value="1"/>
</dbReference>
<dbReference type="Proteomes" id="UP000708148">
    <property type="component" value="Unassembled WGS sequence"/>
</dbReference>
<dbReference type="Gene3D" id="1.10.510.10">
    <property type="entry name" value="Transferase(Phosphotransferase) domain 1"/>
    <property type="match status" value="1"/>
</dbReference>
<evidence type="ECO:0000259" key="9">
    <source>
        <dbReference type="PROSITE" id="PS50011"/>
    </source>
</evidence>
<feature type="compositionally biased region" description="Basic and acidic residues" evidence="7">
    <location>
        <begin position="759"/>
        <end position="777"/>
    </location>
</feature>
<keyword evidence="4" id="KW-0418">Kinase</keyword>
<evidence type="ECO:0000256" key="3">
    <source>
        <dbReference type="ARBA" id="ARBA00022741"/>
    </source>
</evidence>
<dbReference type="InterPro" id="IPR001245">
    <property type="entry name" value="Ser-Thr/Tyr_kinase_cat_dom"/>
</dbReference>
<gene>
    <name evidence="10" type="ORF">OSTQU699_LOCUS10699</name>
</gene>
<keyword evidence="2" id="KW-0808">Transferase</keyword>
<comment type="caution">
    <text evidence="10">The sequence shown here is derived from an EMBL/GenBank/DDBJ whole genome shotgun (WGS) entry which is preliminary data.</text>
</comment>
<protein>
    <recommendedName>
        <fullName evidence="9">Protein kinase domain-containing protein</fullName>
    </recommendedName>
</protein>
<keyword evidence="1" id="KW-0723">Serine/threonine-protein kinase</keyword>
<feature type="region of interest" description="Disordered" evidence="7">
    <location>
        <begin position="729"/>
        <end position="789"/>
    </location>
</feature>
<feature type="compositionally biased region" description="Pro residues" evidence="7">
    <location>
        <begin position="741"/>
        <end position="750"/>
    </location>
</feature>
<keyword evidence="11" id="KW-1185">Reference proteome</keyword>
<feature type="compositionally biased region" description="Low complexity" evidence="7">
    <location>
        <begin position="36"/>
        <end position="46"/>
    </location>
</feature>
<keyword evidence="3 6" id="KW-0547">Nucleotide-binding</keyword>
<reference evidence="10" key="1">
    <citation type="submission" date="2020-12" db="EMBL/GenBank/DDBJ databases">
        <authorList>
            <person name="Iha C."/>
        </authorList>
    </citation>
    <scope>NUCLEOTIDE SEQUENCE</scope>
</reference>
<dbReference type="FunFam" id="1.10.510.10:FF:000095">
    <property type="entry name" value="protein STRUBBELIG-RECEPTOR FAMILY 8"/>
    <property type="match status" value="1"/>
</dbReference>
<keyword evidence="8" id="KW-0732">Signal</keyword>
<accession>A0A8S1JFR6</accession>
<dbReference type="Gene3D" id="3.30.200.20">
    <property type="entry name" value="Phosphorylase Kinase, domain 1"/>
    <property type="match status" value="1"/>
</dbReference>
<dbReference type="SUPFAM" id="SSF56112">
    <property type="entry name" value="Protein kinase-like (PK-like)"/>
    <property type="match status" value="1"/>
</dbReference>
<dbReference type="PROSITE" id="PS50011">
    <property type="entry name" value="PROTEIN_KINASE_DOM"/>
    <property type="match status" value="1"/>
</dbReference>
<dbReference type="InterPro" id="IPR000719">
    <property type="entry name" value="Prot_kinase_dom"/>
</dbReference>
<dbReference type="InterPro" id="IPR008271">
    <property type="entry name" value="Ser/Thr_kinase_AS"/>
</dbReference>
<evidence type="ECO:0000313" key="10">
    <source>
        <dbReference type="EMBL" id="CAD7705344.1"/>
    </source>
</evidence>
<dbReference type="PROSITE" id="PS00108">
    <property type="entry name" value="PROTEIN_KINASE_ST"/>
    <property type="match status" value="1"/>
</dbReference>
<feature type="signal peptide" evidence="8">
    <location>
        <begin position="1"/>
        <end position="27"/>
    </location>
</feature>
<name>A0A8S1JFR6_9CHLO</name>
<evidence type="ECO:0000256" key="6">
    <source>
        <dbReference type="PROSITE-ProRule" id="PRU10141"/>
    </source>
</evidence>
<keyword evidence="5 6" id="KW-0067">ATP-binding</keyword>
<evidence type="ECO:0000256" key="2">
    <source>
        <dbReference type="ARBA" id="ARBA00022679"/>
    </source>
</evidence>
<dbReference type="InterPro" id="IPR011009">
    <property type="entry name" value="Kinase-like_dom_sf"/>
</dbReference>
<evidence type="ECO:0000256" key="7">
    <source>
        <dbReference type="SAM" id="MobiDB-lite"/>
    </source>
</evidence>
<feature type="compositionally biased region" description="Gly residues" evidence="7">
    <location>
        <begin position="47"/>
        <end position="56"/>
    </location>
</feature>
<feature type="domain" description="Protein kinase" evidence="9">
    <location>
        <begin position="425"/>
        <end position="708"/>
    </location>
</feature>